<dbReference type="InterPro" id="IPR004875">
    <property type="entry name" value="DDE_SF_endonuclease_dom"/>
</dbReference>
<protein>
    <recommendedName>
        <fullName evidence="1">DDE-1 domain-containing protein</fullName>
    </recommendedName>
</protein>
<dbReference type="EMBL" id="CAKLBY020000189">
    <property type="protein sequence ID" value="CAK7932312.1"/>
    <property type="molecule type" value="Genomic_DNA"/>
</dbReference>
<evidence type="ECO:0000313" key="2">
    <source>
        <dbReference type="EMBL" id="CAK7932312.1"/>
    </source>
</evidence>
<proteinExistence type="predicted"/>
<evidence type="ECO:0000259" key="1">
    <source>
        <dbReference type="Pfam" id="PF03184"/>
    </source>
</evidence>
<dbReference type="Proteomes" id="UP001162060">
    <property type="component" value="Unassembled WGS sequence"/>
</dbReference>
<dbReference type="GO" id="GO:0003676">
    <property type="term" value="F:nucleic acid binding"/>
    <property type="evidence" value="ECO:0007669"/>
    <property type="project" value="InterPro"/>
</dbReference>
<feature type="domain" description="DDE-1" evidence="1">
    <location>
        <begin position="5"/>
        <end position="87"/>
    </location>
</feature>
<dbReference type="AlphaFoldDB" id="A0AAV1UF97"/>
<dbReference type="Pfam" id="PF03184">
    <property type="entry name" value="DDE_1"/>
    <property type="match status" value="1"/>
</dbReference>
<accession>A0AAV1UF97</accession>
<evidence type="ECO:0000313" key="3">
    <source>
        <dbReference type="Proteomes" id="UP001162060"/>
    </source>
</evidence>
<name>A0AAV1UF97_9STRA</name>
<organism evidence="2 3">
    <name type="scientific">Peronospora matthiolae</name>
    <dbReference type="NCBI Taxonomy" id="2874970"/>
    <lineage>
        <taxon>Eukaryota</taxon>
        <taxon>Sar</taxon>
        <taxon>Stramenopiles</taxon>
        <taxon>Oomycota</taxon>
        <taxon>Peronosporomycetes</taxon>
        <taxon>Peronosporales</taxon>
        <taxon>Peronosporaceae</taxon>
        <taxon>Peronospora</taxon>
    </lineage>
</organism>
<gene>
    <name evidence="2" type="ORF">PM001_LOCUS17462</name>
</gene>
<reference evidence="2" key="1">
    <citation type="submission" date="2024-01" db="EMBL/GenBank/DDBJ databases">
        <authorList>
            <person name="Webb A."/>
        </authorList>
    </citation>
    <scope>NUCLEOTIDE SEQUENCE</scope>
    <source>
        <strain evidence="2">Pm1</strain>
    </source>
</reference>
<comment type="caution">
    <text evidence="2">The sequence shown here is derived from an EMBL/GenBank/DDBJ whole genome shotgun (WGS) entry which is preliminary data.</text>
</comment>
<sequence length="168" mass="18929">MVNAPSHVTLDLVLTNVTVQALPPNTTSKVQSMDTGIIATFKRHYRRLHLQNVLDRDDAGAADLYKVDQVTAMRWSLIAWSKISSTTNANRFKHTGLMNGPTLPAVEAGASAGDIQLPVQQDADLVYQEEQEVEKDMESILQRLLLRNRCLLRHCSIQLMRSRRCMRS</sequence>